<protein>
    <recommendedName>
        <fullName evidence="5">SOSS complex subunit B1</fullName>
    </recommendedName>
</protein>
<accession>A0A9D4PL82</accession>
<reference evidence="3" key="1">
    <citation type="journal article" date="2020" name="Cell">
        <title>Large-Scale Comparative Analyses of Tick Genomes Elucidate Their Genetic Diversity and Vector Capacities.</title>
        <authorList>
            <consortium name="Tick Genome and Microbiome Consortium (TIGMIC)"/>
            <person name="Jia N."/>
            <person name="Wang J."/>
            <person name="Shi W."/>
            <person name="Du L."/>
            <person name="Sun Y."/>
            <person name="Zhan W."/>
            <person name="Jiang J.F."/>
            <person name="Wang Q."/>
            <person name="Zhang B."/>
            <person name="Ji P."/>
            <person name="Bell-Sakyi L."/>
            <person name="Cui X.M."/>
            <person name="Yuan T.T."/>
            <person name="Jiang B.G."/>
            <person name="Yang W.F."/>
            <person name="Lam T.T."/>
            <person name="Chang Q.C."/>
            <person name="Ding S.J."/>
            <person name="Wang X.J."/>
            <person name="Zhu J.G."/>
            <person name="Ruan X.D."/>
            <person name="Zhao L."/>
            <person name="Wei J.T."/>
            <person name="Ye R.Z."/>
            <person name="Que T.C."/>
            <person name="Du C.H."/>
            <person name="Zhou Y.H."/>
            <person name="Cheng J.X."/>
            <person name="Dai P.F."/>
            <person name="Guo W.B."/>
            <person name="Han X.H."/>
            <person name="Huang E.J."/>
            <person name="Li L.F."/>
            <person name="Wei W."/>
            <person name="Gao Y.C."/>
            <person name="Liu J.Z."/>
            <person name="Shao H.Z."/>
            <person name="Wang X."/>
            <person name="Wang C.C."/>
            <person name="Yang T.C."/>
            <person name="Huo Q.B."/>
            <person name="Li W."/>
            <person name="Chen H.Y."/>
            <person name="Chen S.E."/>
            <person name="Zhou L.G."/>
            <person name="Ni X.B."/>
            <person name="Tian J.H."/>
            <person name="Sheng Y."/>
            <person name="Liu T."/>
            <person name="Pan Y.S."/>
            <person name="Xia L.Y."/>
            <person name="Li J."/>
            <person name="Zhao F."/>
            <person name="Cao W.C."/>
        </authorList>
    </citation>
    <scope>NUCLEOTIDE SEQUENCE</scope>
    <source>
        <strain evidence="3">Rsan-2018</strain>
    </source>
</reference>
<dbReference type="SUPFAM" id="SSF50249">
    <property type="entry name" value="Nucleic acid-binding proteins"/>
    <property type="match status" value="1"/>
</dbReference>
<evidence type="ECO:0000313" key="4">
    <source>
        <dbReference type="Proteomes" id="UP000821837"/>
    </source>
</evidence>
<dbReference type="FunFam" id="2.40.50.140:FF:000072">
    <property type="entry name" value="SOSS complex subunit B2"/>
    <property type="match status" value="1"/>
</dbReference>
<proteinExistence type="predicted"/>
<dbReference type="InterPro" id="IPR012340">
    <property type="entry name" value="NA-bd_OB-fold"/>
</dbReference>
<sequence>MEPTIRELKMGMKSLSITFIVLDIGRPNMTKEGHEVRTCKVADRSGSINLSLWDEPGTCIQEGDICKLTKGYVSLWKGCLTLYTGKGGTIQKIGEFCLPFSETPFMSEPNPEYMKQLTAKLNGTVDQRRAPTSQSGGSSGDTLGAALLPTPSAGGDDPSGLGYSQRGGGLQETLRYGFMSIPLTSYNNGFSINEGLHSAKSARPNRR</sequence>
<dbReference type="GO" id="GO:0003677">
    <property type="term" value="F:DNA binding"/>
    <property type="evidence" value="ECO:0007669"/>
    <property type="project" value="UniProtKB-KW"/>
</dbReference>
<dbReference type="InterPro" id="IPR051231">
    <property type="entry name" value="SOSS-B"/>
</dbReference>
<dbReference type="VEuPathDB" id="VectorBase:RSAN_040011"/>
<dbReference type="PANTHER" id="PTHR13356:SF0">
    <property type="entry name" value="SOSS COMPLEX SUBUNIT B HOMOLOG"/>
    <property type="match status" value="1"/>
</dbReference>
<organism evidence="3 4">
    <name type="scientific">Rhipicephalus sanguineus</name>
    <name type="common">Brown dog tick</name>
    <name type="synonym">Ixodes sanguineus</name>
    <dbReference type="NCBI Taxonomy" id="34632"/>
    <lineage>
        <taxon>Eukaryota</taxon>
        <taxon>Metazoa</taxon>
        <taxon>Ecdysozoa</taxon>
        <taxon>Arthropoda</taxon>
        <taxon>Chelicerata</taxon>
        <taxon>Arachnida</taxon>
        <taxon>Acari</taxon>
        <taxon>Parasitiformes</taxon>
        <taxon>Ixodida</taxon>
        <taxon>Ixodoidea</taxon>
        <taxon>Ixodidae</taxon>
        <taxon>Rhipicephalinae</taxon>
        <taxon>Rhipicephalus</taxon>
        <taxon>Rhipicephalus</taxon>
    </lineage>
</organism>
<feature type="compositionally biased region" description="Polar residues" evidence="2">
    <location>
        <begin position="127"/>
        <end position="136"/>
    </location>
</feature>
<evidence type="ECO:0008006" key="5">
    <source>
        <dbReference type="Google" id="ProtNLM"/>
    </source>
</evidence>
<feature type="region of interest" description="Disordered" evidence="2">
    <location>
        <begin position="127"/>
        <end position="166"/>
    </location>
</feature>
<dbReference type="PANTHER" id="PTHR13356">
    <property type="entry name" value="OB FOLD NUCLEIC ACID BINDING PROTEIN-RELATED"/>
    <property type="match status" value="1"/>
</dbReference>
<dbReference type="Proteomes" id="UP000821837">
    <property type="component" value="Chromosome 6"/>
</dbReference>
<dbReference type="Gene3D" id="2.40.50.140">
    <property type="entry name" value="Nucleic acid-binding proteins"/>
    <property type="match status" value="1"/>
</dbReference>
<dbReference type="CDD" id="cd04491">
    <property type="entry name" value="SoSSB_OBF"/>
    <property type="match status" value="1"/>
</dbReference>
<keyword evidence="1" id="KW-0238">DNA-binding</keyword>
<dbReference type="AlphaFoldDB" id="A0A9D4PL82"/>
<evidence type="ECO:0000313" key="3">
    <source>
        <dbReference type="EMBL" id="KAH7946941.1"/>
    </source>
</evidence>
<dbReference type="GO" id="GO:0010212">
    <property type="term" value="P:response to ionizing radiation"/>
    <property type="evidence" value="ECO:0007669"/>
    <property type="project" value="TreeGrafter"/>
</dbReference>
<dbReference type="GO" id="GO:0005694">
    <property type="term" value="C:chromosome"/>
    <property type="evidence" value="ECO:0007669"/>
    <property type="project" value="UniProtKB-ARBA"/>
</dbReference>
<evidence type="ECO:0000256" key="1">
    <source>
        <dbReference type="ARBA" id="ARBA00023125"/>
    </source>
</evidence>
<evidence type="ECO:0000256" key="2">
    <source>
        <dbReference type="SAM" id="MobiDB-lite"/>
    </source>
</evidence>
<dbReference type="GO" id="GO:0000724">
    <property type="term" value="P:double-strand break repair via homologous recombination"/>
    <property type="evidence" value="ECO:0007669"/>
    <property type="project" value="TreeGrafter"/>
</dbReference>
<dbReference type="GO" id="GO:0044818">
    <property type="term" value="P:mitotic G2/M transition checkpoint"/>
    <property type="evidence" value="ECO:0007669"/>
    <property type="project" value="TreeGrafter"/>
</dbReference>
<reference evidence="3" key="2">
    <citation type="submission" date="2021-09" db="EMBL/GenBank/DDBJ databases">
        <authorList>
            <person name="Jia N."/>
            <person name="Wang J."/>
            <person name="Shi W."/>
            <person name="Du L."/>
            <person name="Sun Y."/>
            <person name="Zhan W."/>
            <person name="Jiang J."/>
            <person name="Wang Q."/>
            <person name="Zhang B."/>
            <person name="Ji P."/>
            <person name="Sakyi L.B."/>
            <person name="Cui X."/>
            <person name="Yuan T."/>
            <person name="Jiang B."/>
            <person name="Yang W."/>
            <person name="Lam T.T.-Y."/>
            <person name="Chang Q."/>
            <person name="Ding S."/>
            <person name="Wang X."/>
            <person name="Zhu J."/>
            <person name="Ruan X."/>
            <person name="Zhao L."/>
            <person name="Wei J."/>
            <person name="Que T."/>
            <person name="Du C."/>
            <person name="Cheng J."/>
            <person name="Dai P."/>
            <person name="Han X."/>
            <person name="Huang E."/>
            <person name="Gao Y."/>
            <person name="Liu J."/>
            <person name="Shao H."/>
            <person name="Ye R."/>
            <person name="Li L."/>
            <person name="Wei W."/>
            <person name="Wang X."/>
            <person name="Wang C."/>
            <person name="Huo Q."/>
            <person name="Li W."/>
            <person name="Guo W."/>
            <person name="Chen H."/>
            <person name="Chen S."/>
            <person name="Zhou L."/>
            <person name="Zhou L."/>
            <person name="Ni X."/>
            <person name="Tian J."/>
            <person name="Zhou Y."/>
            <person name="Sheng Y."/>
            <person name="Liu T."/>
            <person name="Pan Y."/>
            <person name="Xia L."/>
            <person name="Li J."/>
            <person name="Zhao F."/>
            <person name="Cao W."/>
        </authorList>
    </citation>
    <scope>NUCLEOTIDE SEQUENCE</scope>
    <source>
        <strain evidence="3">Rsan-2018</strain>
        <tissue evidence="3">Larvae</tissue>
    </source>
</reference>
<comment type="caution">
    <text evidence="3">The sequence shown here is derived from an EMBL/GenBank/DDBJ whole genome shotgun (WGS) entry which is preliminary data.</text>
</comment>
<dbReference type="EMBL" id="JABSTV010001252">
    <property type="protein sequence ID" value="KAH7946941.1"/>
    <property type="molecule type" value="Genomic_DNA"/>
</dbReference>
<keyword evidence="4" id="KW-1185">Reference proteome</keyword>
<name>A0A9D4PL82_RHISA</name>
<dbReference type="GO" id="GO:0070876">
    <property type="term" value="C:SOSS complex"/>
    <property type="evidence" value="ECO:0007669"/>
    <property type="project" value="TreeGrafter"/>
</dbReference>
<gene>
    <name evidence="3" type="ORF">HPB52_006199</name>
</gene>